<dbReference type="InterPro" id="IPR001424">
    <property type="entry name" value="SOD_Cu_Zn_dom"/>
</dbReference>
<dbReference type="Ensembl" id="ENSSGRT00000119076.1">
    <property type="protein sequence ID" value="ENSSGRP00000112099.1"/>
    <property type="gene ID" value="ENSSGRG00000055092.1"/>
</dbReference>
<dbReference type="GO" id="GO:0046872">
    <property type="term" value="F:metal ion binding"/>
    <property type="evidence" value="ECO:0007669"/>
    <property type="project" value="InterPro"/>
</dbReference>
<dbReference type="PANTHER" id="PTHR20910">
    <property type="entry name" value="AGAP001623-PA"/>
    <property type="match status" value="1"/>
</dbReference>
<reference evidence="2" key="2">
    <citation type="submission" date="2025-09" db="UniProtKB">
        <authorList>
            <consortium name="Ensembl"/>
        </authorList>
    </citation>
    <scope>IDENTIFICATION</scope>
</reference>
<organism evidence="2 3">
    <name type="scientific">Sinocyclocheilus grahami</name>
    <name type="common">Dianchi golden-line fish</name>
    <name type="synonym">Barbus grahami</name>
    <dbReference type="NCBI Taxonomy" id="75366"/>
    <lineage>
        <taxon>Eukaryota</taxon>
        <taxon>Metazoa</taxon>
        <taxon>Chordata</taxon>
        <taxon>Craniata</taxon>
        <taxon>Vertebrata</taxon>
        <taxon>Euteleostomi</taxon>
        <taxon>Actinopterygii</taxon>
        <taxon>Neopterygii</taxon>
        <taxon>Teleostei</taxon>
        <taxon>Ostariophysi</taxon>
        <taxon>Cypriniformes</taxon>
        <taxon>Cyprinidae</taxon>
        <taxon>Cyprininae</taxon>
        <taxon>Sinocyclocheilus</taxon>
    </lineage>
</organism>
<dbReference type="GO" id="GO:0006801">
    <property type="term" value="P:superoxide metabolic process"/>
    <property type="evidence" value="ECO:0007669"/>
    <property type="project" value="InterPro"/>
</dbReference>
<feature type="domain" description="Superoxide dismutase copper/zinc binding" evidence="1">
    <location>
        <begin position="19"/>
        <end position="137"/>
    </location>
</feature>
<dbReference type="AlphaFoldDB" id="A0A672TCA5"/>
<evidence type="ECO:0000259" key="1">
    <source>
        <dbReference type="Pfam" id="PF00080"/>
    </source>
</evidence>
<evidence type="ECO:0000313" key="2">
    <source>
        <dbReference type="Ensembl" id="ENSSGRP00000112099.1"/>
    </source>
</evidence>
<sequence>MSTTIPSAQRLTVTRAVVCQVRFSQVSPQGPTILNISFTGLNARAGGYHIHILPIKSAQEPCSDTNIMGHFNPFSVNTASSPAPRNGTVDQYEIGDISGKFGGLTGQNNFQNQDMDGNMPLSGPNSIIGRSLVIHYTEIILSQMNNCSQVRALSCLVGHLTGRHGSISLTRRQLYNDILLQLAGDFTGSTCE</sequence>
<dbReference type="InterPro" id="IPR036423">
    <property type="entry name" value="SOD-like_Cu/Zn_dom_sf"/>
</dbReference>
<dbReference type="Gene3D" id="2.60.40.200">
    <property type="entry name" value="Superoxide dismutase, copper/zinc binding domain"/>
    <property type="match status" value="1"/>
</dbReference>
<name>A0A672TCA5_SINGR</name>
<accession>A0A672TCA5</accession>
<protein>
    <recommendedName>
        <fullName evidence="1">Superoxide dismutase copper/zinc binding domain-containing protein</fullName>
    </recommendedName>
</protein>
<proteinExistence type="predicted"/>
<dbReference type="InterPro" id="IPR053257">
    <property type="entry name" value="Cu-only_SOD"/>
</dbReference>
<dbReference type="InParanoid" id="A0A672TCA5"/>
<dbReference type="PANTHER" id="PTHR20910:SF1">
    <property type="entry name" value="SUPEROXIDE DISMUTASE COPPER_ZINC BINDING DOMAIN-CONTAINING PROTEIN"/>
    <property type="match status" value="1"/>
</dbReference>
<dbReference type="Proteomes" id="UP000472262">
    <property type="component" value="Unassembled WGS sequence"/>
</dbReference>
<reference evidence="2" key="1">
    <citation type="submission" date="2025-08" db="UniProtKB">
        <authorList>
            <consortium name="Ensembl"/>
        </authorList>
    </citation>
    <scope>IDENTIFICATION</scope>
</reference>
<dbReference type="SUPFAM" id="SSF49329">
    <property type="entry name" value="Cu,Zn superoxide dismutase-like"/>
    <property type="match status" value="1"/>
</dbReference>
<dbReference type="Pfam" id="PF00080">
    <property type="entry name" value="Sod_Cu"/>
    <property type="match status" value="1"/>
</dbReference>
<dbReference type="OMA" id="YHNDILS"/>
<keyword evidence="3" id="KW-1185">Reference proteome</keyword>
<evidence type="ECO:0000313" key="3">
    <source>
        <dbReference type="Proteomes" id="UP000472262"/>
    </source>
</evidence>